<comment type="caution">
    <text evidence="2">The sequence shown here is derived from an EMBL/GenBank/DDBJ whole genome shotgun (WGS) entry which is preliminary data.</text>
</comment>
<dbReference type="InterPro" id="IPR008894">
    <property type="entry name" value="QdtA_cupin_dom"/>
</dbReference>
<dbReference type="InterPro" id="IPR011051">
    <property type="entry name" value="RmlC_Cupin_sf"/>
</dbReference>
<gene>
    <name evidence="2" type="ORF">UT92_C0005G0004</name>
</gene>
<protein>
    <recommendedName>
        <fullName evidence="1">Sugar 3,4-ketoisomerase QdtA cupin domain-containing protein</fullName>
    </recommendedName>
</protein>
<dbReference type="InterPro" id="IPR014710">
    <property type="entry name" value="RmlC-like_jellyroll"/>
</dbReference>
<dbReference type="Pfam" id="PF05523">
    <property type="entry name" value="FdtA"/>
    <property type="match status" value="1"/>
</dbReference>
<accession>A0A0G0RRT7</accession>
<dbReference type="AlphaFoldDB" id="A0A0G0RRT7"/>
<reference evidence="2 3" key="1">
    <citation type="journal article" date="2015" name="Nature">
        <title>rRNA introns, odd ribosomes, and small enigmatic genomes across a large radiation of phyla.</title>
        <authorList>
            <person name="Brown C.T."/>
            <person name="Hug L.A."/>
            <person name="Thomas B.C."/>
            <person name="Sharon I."/>
            <person name="Castelle C.J."/>
            <person name="Singh A."/>
            <person name="Wilkins M.J."/>
            <person name="Williams K.H."/>
            <person name="Banfield J.F."/>
        </authorList>
    </citation>
    <scope>NUCLEOTIDE SEQUENCE [LARGE SCALE GENOMIC DNA]</scope>
</reference>
<dbReference type="Proteomes" id="UP000034489">
    <property type="component" value="Unassembled WGS sequence"/>
</dbReference>
<evidence type="ECO:0000259" key="1">
    <source>
        <dbReference type="Pfam" id="PF05523"/>
    </source>
</evidence>
<sequence>MPKFYEYRTHSDSRRSGSYDIIPGVDGDFNFTKHPAGIIPEELHMHKNQTDYFAVIQGRVMFRLIYENGKEEKFIMTENDKKTLIIPPDIWHGYTALEPSVMVFYLSHKFDSSDEFRKKTDPSEWKLPK</sequence>
<evidence type="ECO:0000313" key="2">
    <source>
        <dbReference type="EMBL" id="KKR55414.1"/>
    </source>
</evidence>
<proteinExistence type="predicted"/>
<name>A0A0G0RRT7_9BACT</name>
<dbReference type="SUPFAM" id="SSF51182">
    <property type="entry name" value="RmlC-like cupins"/>
    <property type="match status" value="1"/>
</dbReference>
<organism evidence="2 3">
    <name type="scientific">Candidatus Curtissbacteria bacterium GW2011_GWA1_40_24</name>
    <dbReference type="NCBI Taxonomy" id="1618406"/>
    <lineage>
        <taxon>Bacteria</taxon>
        <taxon>Candidatus Curtissiibacteriota</taxon>
    </lineage>
</organism>
<dbReference type="EMBL" id="LBYQ01000005">
    <property type="protein sequence ID" value="KKR55414.1"/>
    <property type="molecule type" value="Genomic_DNA"/>
</dbReference>
<feature type="domain" description="Sugar 3,4-ketoisomerase QdtA cupin" evidence="1">
    <location>
        <begin position="44"/>
        <end position="119"/>
    </location>
</feature>
<dbReference type="Gene3D" id="2.60.120.10">
    <property type="entry name" value="Jelly Rolls"/>
    <property type="match status" value="1"/>
</dbReference>
<evidence type="ECO:0000313" key="3">
    <source>
        <dbReference type="Proteomes" id="UP000034489"/>
    </source>
</evidence>